<evidence type="ECO:0000256" key="7">
    <source>
        <dbReference type="SAM" id="MobiDB-lite"/>
    </source>
</evidence>
<dbReference type="GO" id="GO:0005525">
    <property type="term" value="F:GTP binding"/>
    <property type="evidence" value="ECO:0007669"/>
    <property type="project" value="UniProtKB-KW"/>
</dbReference>
<dbReference type="CDD" id="cd11561">
    <property type="entry name" value="W2_eIF5"/>
    <property type="match status" value="1"/>
</dbReference>
<accession>A0AAF3EXL8</accession>
<evidence type="ECO:0000256" key="1">
    <source>
        <dbReference type="ARBA" id="ARBA00010397"/>
    </source>
</evidence>
<dbReference type="SMART" id="SM00515">
    <property type="entry name" value="eIF5C"/>
    <property type="match status" value="1"/>
</dbReference>
<dbReference type="Gene3D" id="1.25.40.180">
    <property type="match status" value="1"/>
</dbReference>
<feature type="region of interest" description="Disordered" evidence="7">
    <location>
        <begin position="372"/>
        <end position="427"/>
    </location>
</feature>
<dbReference type="InterPro" id="IPR003307">
    <property type="entry name" value="W2_domain"/>
</dbReference>
<dbReference type="GO" id="GO:0001732">
    <property type="term" value="P:formation of cytoplasmic translation initiation complex"/>
    <property type="evidence" value="ECO:0007669"/>
    <property type="project" value="TreeGrafter"/>
</dbReference>
<dbReference type="InterPro" id="IPR016189">
    <property type="entry name" value="Transl_init_fac_IF2/IF5_N"/>
</dbReference>
<dbReference type="SUPFAM" id="SSF100966">
    <property type="entry name" value="Translation initiation factor 2 beta, aIF2beta, N-terminal domain"/>
    <property type="match status" value="1"/>
</dbReference>
<dbReference type="SUPFAM" id="SSF48371">
    <property type="entry name" value="ARM repeat"/>
    <property type="match status" value="1"/>
</dbReference>
<keyword evidence="9" id="KW-1185">Reference proteome</keyword>
<feature type="compositionally biased region" description="Acidic residues" evidence="7">
    <location>
        <begin position="417"/>
        <end position="427"/>
    </location>
</feature>
<feature type="region of interest" description="Disordered" evidence="7">
    <location>
        <begin position="152"/>
        <end position="202"/>
    </location>
</feature>
<comment type="similarity">
    <text evidence="1">Belongs to the eIF-2-beta/eIF-5 family.</text>
</comment>
<dbReference type="GO" id="GO:0003743">
    <property type="term" value="F:translation initiation factor activity"/>
    <property type="evidence" value="ECO:0007669"/>
    <property type="project" value="UniProtKB-KW"/>
</dbReference>
<evidence type="ECO:0000313" key="10">
    <source>
        <dbReference type="WBParaSite" id="MBELARI_LOCUS18290"/>
    </source>
</evidence>
<dbReference type="WBParaSite" id="MBELARI_LOCUS18290">
    <property type="protein sequence ID" value="MBELARI_LOCUS18290"/>
    <property type="gene ID" value="MBELARI_LOCUS18290"/>
</dbReference>
<keyword evidence="4" id="KW-0547">Nucleotide-binding</keyword>
<dbReference type="GO" id="GO:0005092">
    <property type="term" value="F:GDP-dissociation inhibitor activity"/>
    <property type="evidence" value="ECO:0007669"/>
    <property type="project" value="TreeGrafter"/>
</dbReference>
<dbReference type="GO" id="GO:0071074">
    <property type="term" value="F:eukaryotic initiation factor eIF2 binding"/>
    <property type="evidence" value="ECO:0007669"/>
    <property type="project" value="TreeGrafter"/>
</dbReference>
<dbReference type="FunFam" id="1.25.40.180:FF:000091">
    <property type="entry name" value="Eukaryotic translation initiation factor 5"/>
    <property type="match status" value="1"/>
</dbReference>
<reference evidence="10" key="1">
    <citation type="submission" date="2024-02" db="UniProtKB">
        <authorList>
            <consortium name="WormBaseParasite"/>
        </authorList>
    </citation>
    <scope>IDENTIFICATION</scope>
</reference>
<dbReference type="Pfam" id="PF01873">
    <property type="entry name" value="eIF-5_eIF-2B"/>
    <property type="match status" value="1"/>
</dbReference>
<proteinExistence type="inferred from homology"/>
<keyword evidence="5" id="KW-0648">Protein biosynthesis</keyword>
<dbReference type="SMART" id="SM00653">
    <property type="entry name" value="eIF2B_5"/>
    <property type="match status" value="1"/>
</dbReference>
<sequence>MALNVNRSVTDPFYRYKMPRIQAKVEGKGNGIKTVISNMVEIAKALERPPTYPTKYFGCELGAQTQVDQKNERYIVNGEHDAAKLQDILDGFIKKFVLCPACENPETLLTVRKQQINSKCKACGHMYIIDQRHRLATFIVKNPPKIEVDFSVVKEKKPSKTNGTNGTDAQDENNENKQDSSSGDEVQIADEEDEDWAPEVESEKLTSGINKLVISADLDKSIEERLEMLYTYFQDMKKKNEIGDGKALRNEAERLELKQKATLLLANVLFNEQIVAEKQIEKYKKCLLQFTANDEKAQRYLLGGIEQVVTKFKDVLLVRAPHIIKGLYDTDICDEDSILKWAEKPTSKFVSKTESKAIIAACEKVINWLKEAEEETEDDDDDDDDDDEIKFDGAKTSQMAQQNAERLNKQITAVNDENGEEIDIENI</sequence>
<dbReference type="PANTHER" id="PTHR23001">
    <property type="entry name" value="EUKARYOTIC TRANSLATION INITIATION FACTOR"/>
    <property type="match status" value="1"/>
</dbReference>
<dbReference type="SUPFAM" id="SSF75689">
    <property type="entry name" value="Zinc-binding domain of translation initiation factor 2 beta"/>
    <property type="match status" value="1"/>
</dbReference>
<dbReference type="AlphaFoldDB" id="A0AAF3EXL8"/>
<evidence type="ECO:0000256" key="5">
    <source>
        <dbReference type="ARBA" id="ARBA00022917"/>
    </source>
</evidence>
<dbReference type="FunFam" id="2.20.25.350:FF:000001">
    <property type="entry name" value="Eukaryotic translation initiation factor 5"/>
    <property type="match status" value="1"/>
</dbReference>
<evidence type="ECO:0000256" key="2">
    <source>
        <dbReference type="ARBA" id="ARBA00018059"/>
    </source>
</evidence>
<feature type="domain" description="W2" evidence="8">
    <location>
        <begin position="219"/>
        <end position="379"/>
    </location>
</feature>
<dbReference type="InterPro" id="IPR002735">
    <property type="entry name" value="Transl_init_fac_IF2/IF5_dom"/>
</dbReference>
<protein>
    <recommendedName>
        <fullName evidence="2">Eukaryotic translation initiation factor 5</fullName>
    </recommendedName>
</protein>
<dbReference type="Gene3D" id="2.20.25.350">
    <property type="match status" value="1"/>
</dbReference>
<dbReference type="Gene3D" id="3.30.30.170">
    <property type="match status" value="1"/>
</dbReference>
<dbReference type="PANTHER" id="PTHR23001:SF7">
    <property type="entry name" value="EUKARYOTIC TRANSLATION INITIATION FACTOR 5"/>
    <property type="match status" value="1"/>
</dbReference>
<evidence type="ECO:0000313" key="9">
    <source>
        <dbReference type="Proteomes" id="UP000887575"/>
    </source>
</evidence>
<feature type="compositionally biased region" description="Acidic residues" evidence="7">
    <location>
        <begin position="187"/>
        <end position="200"/>
    </location>
</feature>
<dbReference type="Proteomes" id="UP000887575">
    <property type="component" value="Unassembled WGS sequence"/>
</dbReference>
<dbReference type="InterPro" id="IPR016024">
    <property type="entry name" value="ARM-type_fold"/>
</dbReference>
<organism evidence="9 10">
    <name type="scientific">Mesorhabditis belari</name>
    <dbReference type="NCBI Taxonomy" id="2138241"/>
    <lineage>
        <taxon>Eukaryota</taxon>
        <taxon>Metazoa</taxon>
        <taxon>Ecdysozoa</taxon>
        <taxon>Nematoda</taxon>
        <taxon>Chromadorea</taxon>
        <taxon>Rhabditida</taxon>
        <taxon>Rhabditina</taxon>
        <taxon>Rhabditomorpha</taxon>
        <taxon>Rhabditoidea</taxon>
        <taxon>Rhabditidae</taxon>
        <taxon>Mesorhabditinae</taxon>
        <taxon>Mesorhabditis</taxon>
    </lineage>
</organism>
<dbReference type="Pfam" id="PF02020">
    <property type="entry name" value="W2"/>
    <property type="match status" value="1"/>
</dbReference>
<keyword evidence="3" id="KW-0396">Initiation factor</keyword>
<dbReference type="GO" id="GO:0005829">
    <property type="term" value="C:cytosol"/>
    <property type="evidence" value="ECO:0007669"/>
    <property type="project" value="TreeGrafter"/>
</dbReference>
<evidence type="ECO:0000256" key="6">
    <source>
        <dbReference type="ARBA" id="ARBA00023134"/>
    </source>
</evidence>
<evidence type="ECO:0000259" key="8">
    <source>
        <dbReference type="PROSITE" id="PS51363"/>
    </source>
</evidence>
<keyword evidence="6" id="KW-0342">GTP-binding</keyword>
<feature type="compositionally biased region" description="Acidic residues" evidence="7">
    <location>
        <begin position="372"/>
        <end position="389"/>
    </location>
</feature>
<feature type="compositionally biased region" description="Polar residues" evidence="7">
    <location>
        <begin position="395"/>
        <end position="413"/>
    </location>
</feature>
<evidence type="ECO:0000256" key="3">
    <source>
        <dbReference type="ARBA" id="ARBA00022540"/>
    </source>
</evidence>
<dbReference type="FunFam" id="3.30.30.170:FF:000002">
    <property type="entry name" value="Eukaryotic translation initiation factor 5"/>
    <property type="match status" value="1"/>
</dbReference>
<dbReference type="InterPro" id="IPR016190">
    <property type="entry name" value="Transl_init_fac_IF2/IF5_Zn-bd"/>
</dbReference>
<dbReference type="InterPro" id="IPR045196">
    <property type="entry name" value="IF2/IF5"/>
</dbReference>
<name>A0AAF3EXL8_9BILA</name>
<evidence type="ECO:0000256" key="4">
    <source>
        <dbReference type="ARBA" id="ARBA00022741"/>
    </source>
</evidence>
<dbReference type="PROSITE" id="PS51363">
    <property type="entry name" value="W2"/>
    <property type="match status" value="1"/>
</dbReference>